<dbReference type="AlphaFoldDB" id="A0AAV9ZG30"/>
<feature type="chain" id="PRO_5044001637" description="Secreted protein" evidence="1">
    <location>
        <begin position="28"/>
        <end position="70"/>
    </location>
</feature>
<keyword evidence="1" id="KW-0732">Signal</keyword>
<proteinExistence type="predicted"/>
<comment type="caution">
    <text evidence="2">The sequence shown here is derived from an EMBL/GenBank/DDBJ whole genome shotgun (WGS) entry which is preliminary data.</text>
</comment>
<keyword evidence="3" id="KW-1185">Reference proteome</keyword>
<reference evidence="2 3" key="1">
    <citation type="journal article" date="2024" name="J Genomics">
        <title>Draft genome sequencing and assembly of Favolaschia claudopus CIRM-BRFM 2984 isolated from oak limbs.</title>
        <authorList>
            <person name="Navarro D."/>
            <person name="Drula E."/>
            <person name="Chaduli D."/>
            <person name="Cazenave R."/>
            <person name="Ahrendt S."/>
            <person name="Wang J."/>
            <person name="Lipzen A."/>
            <person name="Daum C."/>
            <person name="Barry K."/>
            <person name="Grigoriev I.V."/>
            <person name="Favel A."/>
            <person name="Rosso M.N."/>
            <person name="Martin F."/>
        </authorList>
    </citation>
    <scope>NUCLEOTIDE SEQUENCE [LARGE SCALE GENOMIC DNA]</scope>
    <source>
        <strain evidence="2 3">CIRM-BRFM 2984</strain>
    </source>
</reference>
<dbReference type="EMBL" id="JAWWNJ010000157">
    <property type="protein sequence ID" value="KAK6980749.1"/>
    <property type="molecule type" value="Genomic_DNA"/>
</dbReference>
<accession>A0AAV9ZG30</accession>
<feature type="signal peptide" evidence="1">
    <location>
        <begin position="1"/>
        <end position="27"/>
    </location>
</feature>
<sequence length="70" mass="7832">MSLAFPSQVWLHIFLVLLDGPQRLTESRSLSVELLPPSSFISSFDQFYASDLKVLLSSFSLPIQVTETNS</sequence>
<gene>
    <name evidence="2" type="ORF">R3P38DRAFT_467758</name>
</gene>
<evidence type="ECO:0000313" key="3">
    <source>
        <dbReference type="Proteomes" id="UP001362999"/>
    </source>
</evidence>
<evidence type="ECO:0008006" key="4">
    <source>
        <dbReference type="Google" id="ProtNLM"/>
    </source>
</evidence>
<evidence type="ECO:0000256" key="1">
    <source>
        <dbReference type="SAM" id="SignalP"/>
    </source>
</evidence>
<protein>
    <recommendedName>
        <fullName evidence="4">Secreted protein</fullName>
    </recommendedName>
</protein>
<name>A0AAV9ZG30_9AGAR</name>
<evidence type="ECO:0000313" key="2">
    <source>
        <dbReference type="EMBL" id="KAK6980749.1"/>
    </source>
</evidence>
<dbReference type="Proteomes" id="UP001362999">
    <property type="component" value="Unassembled WGS sequence"/>
</dbReference>
<organism evidence="2 3">
    <name type="scientific">Favolaschia claudopus</name>
    <dbReference type="NCBI Taxonomy" id="2862362"/>
    <lineage>
        <taxon>Eukaryota</taxon>
        <taxon>Fungi</taxon>
        <taxon>Dikarya</taxon>
        <taxon>Basidiomycota</taxon>
        <taxon>Agaricomycotina</taxon>
        <taxon>Agaricomycetes</taxon>
        <taxon>Agaricomycetidae</taxon>
        <taxon>Agaricales</taxon>
        <taxon>Marasmiineae</taxon>
        <taxon>Mycenaceae</taxon>
        <taxon>Favolaschia</taxon>
    </lineage>
</organism>